<dbReference type="SUPFAM" id="SSF52777">
    <property type="entry name" value="CoA-dependent acyltransferases"/>
    <property type="match status" value="2"/>
</dbReference>
<dbReference type="InterPro" id="IPR023213">
    <property type="entry name" value="CAT-like_dom_sf"/>
</dbReference>
<protein>
    <submittedName>
        <fullName evidence="7">Choline/Carnitine o-acyltransferase domain-containing protein</fullName>
    </submittedName>
</protein>
<evidence type="ECO:0000256" key="5">
    <source>
        <dbReference type="RuleBase" id="RU003801"/>
    </source>
</evidence>
<dbReference type="InterPro" id="IPR000542">
    <property type="entry name" value="Carn_acyl_trans"/>
</dbReference>
<gene>
    <name evidence="7" type="ORF">DdX_07410</name>
</gene>
<dbReference type="PANTHER" id="PTHR22589">
    <property type="entry name" value="CARNITINE O-ACYLTRANSFERASE"/>
    <property type="match status" value="1"/>
</dbReference>
<evidence type="ECO:0000259" key="6">
    <source>
        <dbReference type="Pfam" id="PF00755"/>
    </source>
</evidence>
<evidence type="ECO:0000256" key="2">
    <source>
        <dbReference type="ARBA" id="ARBA00022679"/>
    </source>
</evidence>
<dbReference type="GO" id="GO:0005777">
    <property type="term" value="C:peroxisome"/>
    <property type="evidence" value="ECO:0007669"/>
    <property type="project" value="TreeGrafter"/>
</dbReference>
<comment type="caution">
    <text evidence="7">The sequence shown here is derived from an EMBL/GenBank/DDBJ whole genome shotgun (WGS) entry which is preliminary data.</text>
</comment>
<dbReference type="PROSITE" id="PS00440">
    <property type="entry name" value="ACYLTRANSF_C_2"/>
    <property type="match status" value="1"/>
</dbReference>
<evidence type="ECO:0000313" key="7">
    <source>
        <dbReference type="EMBL" id="KAI1716363.1"/>
    </source>
</evidence>
<sequence length="657" mass="73480">MTVYSTPRGAATALTACRRLSAMGRLELQLAPLLLNSNKRRRLSLNSTVNAVIDNSDRENKTQNLPRQGVPPLAQTVAQFLRFSSILQPESDFQETIQIAREFLENKQILALQRKLENRSKTMSNWLTPWWLDYAYLMSRTPLPIVTSPGVTFPKFNFTGLQGQLECAAKMIHAVLKYHHNILDGKLKEDKAGGVPLDMSQYQLIYGTTRIPKHGKDEIRYGKDAGKWAQHIIVVRNGHSFHVPVYDTTGVPLSVPQIQSQLHKIIAESESVNAFPINICSSDDRDKWAQVYDRIKKNNCQSISSVENALFVVALDRTDGRSSPSTADNMGQAIHGGGSGQNTINRWFDKTLQLYVNINGSAGLTYEHTPAEGPPLAMLLDYVCDQFDQEAFNTTSNASAFDSPSKLNFQLTNDDRNAIIEASNRIDKAAANLEIVSLGFDHYGKNVPKAAGLSPDSFIQLAMQLAYYKLHNSFACTYETGTLRKFAEGRTDTIRLPNEDSAEFVQMASSRRPDFSKLAKYLREAVHEHKDYSKMVMNGNGIDRHLLGLKILAKLDEPNSTLRLLSSPAYNRLLQFQLSTSQVPTRHVLPMGYGPAEVDGYGCCYNPQETRIFFSITAFKSSSISSALRFSKELQNSLHLMRDIIDQTSMGKTKPKL</sequence>
<dbReference type="AlphaFoldDB" id="A0AAD4N468"/>
<evidence type="ECO:0000256" key="3">
    <source>
        <dbReference type="ARBA" id="ARBA00023315"/>
    </source>
</evidence>
<dbReference type="GO" id="GO:0019254">
    <property type="term" value="P:carnitine metabolic process, CoA-linked"/>
    <property type="evidence" value="ECO:0007669"/>
    <property type="project" value="TreeGrafter"/>
</dbReference>
<comment type="similarity">
    <text evidence="1 5">Belongs to the carnitine/choline acetyltransferase family.</text>
</comment>
<dbReference type="PANTHER" id="PTHR22589:SF103">
    <property type="entry name" value="CARNITINE O-ACETYL-TRANSFERASE, ISOFORM A-RELATED"/>
    <property type="match status" value="1"/>
</dbReference>
<keyword evidence="8" id="KW-1185">Reference proteome</keyword>
<name>A0AAD4N468_9BILA</name>
<evidence type="ECO:0000313" key="8">
    <source>
        <dbReference type="Proteomes" id="UP001201812"/>
    </source>
</evidence>
<reference evidence="7" key="1">
    <citation type="submission" date="2022-01" db="EMBL/GenBank/DDBJ databases">
        <title>Genome Sequence Resource for Two Populations of Ditylenchus destructor, the Migratory Endoparasitic Phytonematode.</title>
        <authorList>
            <person name="Zhang H."/>
            <person name="Lin R."/>
            <person name="Xie B."/>
        </authorList>
    </citation>
    <scope>NUCLEOTIDE SEQUENCE</scope>
    <source>
        <strain evidence="7">BazhouSP</strain>
    </source>
</reference>
<proteinExistence type="inferred from homology"/>
<accession>A0AAD4N468</accession>
<dbReference type="Gene3D" id="3.30.559.70">
    <property type="entry name" value="Choline/Carnitine o-acyltransferase, domain 2"/>
    <property type="match status" value="1"/>
</dbReference>
<dbReference type="Pfam" id="PF00755">
    <property type="entry name" value="Carn_acyltransf"/>
    <property type="match status" value="1"/>
</dbReference>
<dbReference type="Proteomes" id="UP001201812">
    <property type="component" value="Unassembled WGS sequence"/>
</dbReference>
<keyword evidence="2 5" id="KW-0808">Transferase</keyword>
<evidence type="ECO:0000256" key="1">
    <source>
        <dbReference type="ARBA" id="ARBA00005232"/>
    </source>
</evidence>
<feature type="domain" description="Choline/carnitine acyltransferase" evidence="6">
    <location>
        <begin position="70"/>
        <end position="635"/>
    </location>
</feature>
<keyword evidence="3 5" id="KW-0012">Acyltransferase</keyword>
<organism evidence="7 8">
    <name type="scientific">Ditylenchus destructor</name>
    <dbReference type="NCBI Taxonomy" id="166010"/>
    <lineage>
        <taxon>Eukaryota</taxon>
        <taxon>Metazoa</taxon>
        <taxon>Ecdysozoa</taxon>
        <taxon>Nematoda</taxon>
        <taxon>Chromadorea</taxon>
        <taxon>Rhabditida</taxon>
        <taxon>Tylenchina</taxon>
        <taxon>Tylenchomorpha</taxon>
        <taxon>Sphaerularioidea</taxon>
        <taxon>Anguinidae</taxon>
        <taxon>Anguininae</taxon>
        <taxon>Ditylenchus</taxon>
    </lineage>
</organism>
<dbReference type="Gene3D" id="3.30.559.10">
    <property type="entry name" value="Chloramphenicol acetyltransferase-like domain"/>
    <property type="match status" value="1"/>
</dbReference>
<feature type="active site" description="Proton acceptor" evidence="4">
    <location>
        <position position="368"/>
    </location>
</feature>
<dbReference type="GO" id="GO:0004092">
    <property type="term" value="F:carnitine O-acetyltransferase activity"/>
    <property type="evidence" value="ECO:0007669"/>
    <property type="project" value="TreeGrafter"/>
</dbReference>
<dbReference type="EMBL" id="JAKKPZ010000010">
    <property type="protein sequence ID" value="KAI1716363.1"/>
    <property type="molecule type" value="Genomic_DNA"/>
</dbReference>
<evidence type="ECO:0000256" key="4">
    <source>
        <dbReference type="PIRSR" id="PIRSR600542-1"/>
    </source>
</evidence>
<dbReference type="InterPro" id="IPR042231">
    <property type="entry name" value="Cho/carn_acyl_trans_2"/>
</dbReference>
<dbReference type="InterPro" id="IPR039551">
    <property type="entry name" value="Cho/carn_acyl_trans"/>
</dbReference>